<dbReference type="PANTHER" id="PTHR47991">
    <property type="entry name" value="OXOGLUTARATE/IRON-DEPENDENT DIOXYGENASE"/>
    <property type="match status" value="1"/>
</dbReference>
<dbReference type="InterPro" id="IPR026992">
    <property type="entry name" value="DIOX_N"/>
</dbReference>
<proteinExistence type="inferred from homology"/>
<dbReference type="GO" id="GO:0046872">
    <property type="term" value="F:metal ion binding"/>
    <property type="evidence" value="ECO:0007669"/>
    <property type="project" value="UniProtKB-KW"/>
</dbReference>
<reference evidence="6" key="2">
    <citation type="submission" date="2021-03" db="UniProtKB">
        <authorList>
            <consortium name="EnsemblPlants"/>
        </authorList>
    </citation>
    <scope>IDENTIFICATION</scope>
</reference>
<dbReference type="AlphaFoldDB" id="A0A803M7R2"/>
<dbReference type="Gramene" id="AUR62024727-RA">
    <property type="protein sequence ID" value="AUR62024727-RA:cds"/>
    <property type="gene ID" value="AUR62024727"/>
</dbReference>
<dbReference type="InterPro" id="IPR050295">
    <property type="entry name" value="Plant_2OG-oxidoreductases"/>
</dbReference>
<dbReference type="InterPro" id="IPR044861">
    <property type="entry name" value="IPNS-like_FE2OG_OXY"/>
</dbReference>
<evidence type="ECO:0000313" key="6">
    <source>
        <dbReference type="EnsemblPlants" id="AUR62024727-RA:cds"/>
    </source>
</evidence>
<dbReference type="InterPro" id="IPR027443">
    <property type="entry name" value="IPNS-like_sf"/>
</dbReference>
<dbReference type="EnsemblPlants" id="AUR62024727-RA">
    <property type="protein sequence ID" value="AUR62024727-RA:cds"/>
    <property type="gene ID" value="AUR62024727"/>
</dbReference>
<keyword evidence="7" id="KW-1185">Reference proteome</keyword>
<accession>A0A803M7R2</accession>
<sequence length="337" mass="38058">MANLLSDCITANGKTVENYVFPPERRPPISGKADVPIIDLQEENASKHIMKAIQEFGLFQVINHGVSKDLIDEALKVFKEVFELPPEEKSKINMEEDLNQFCRIYSSSYNFNTEKFHYWRDVLKHHCSPLEECIKFWPQNPENYKEIVGAYVTELKDLGARILECISEGIGLEKGYFASELSADNILTVNHYPPCSNPSLTLGLTKHSDPNLITILQAVPLHVPGLELFKDGQWLSVDTVPDAFVIFVGNQLEVVSNGGMKAAVHRVSNATEARTSAAFFINPSYECMVEPAKELVQAEINPPLFKAFKYRDFFKVYTGHDGERHAILEDFGFMIKP</sequence>
<evidence type="ECO:0000256" key="4">
    <source>
        <dbReference type="RuleBase" id="RU003682"/>
    </source>
</evidence>
<dbReference type="KEGG" id="cqi:110732936"/>
<dbReference type="Pfam" id="PF03171">
    <property type="entry name" value="2OG-FeII_Oxy"/>
    <property type="match status" value="1"/>
</dbReference>
<dbReference type="SUPFAM" id="SSF51197">
    <property type="entry name" value="Clavaminate synthase-like"/>
    <property type="match status" value="1"/>
</dbReference>
<reference evidence="6" key="1">
    <citation type="journal article" date="2017" name="Nature">
        <title>The genome of Chenopodium quinoa.</title>
        <authorList>
            <person name="Jarvis D.E."/>
            <person name="Ho Y.S."/>
            <person name="Lightfoot D.J."/>
            <person name="Schmoeckel S.M."/>
            <person name="Li B."/>
            <person name="Borm T.J.A."/>
            <person name="Ohyanagi H."/>
            <person name="Mineta K."/>
            <person name="Michell C.T."/>
            <person name="Saber N."/>
            <person name="Kharbatia N.M."/>
            <person name="Rupper R.R."/>
            <person name="Sharp A.R."/>
            <person name="Dally N."/>
            <person name="Boughton B.A."/>
            <person name="Woo Y.H."/>
            <person name="Gao G."/>
            <person name="Schijlen E.G.W.M."/>
            <person name="Guo X."/>
            <person name="Momin A.A."/>
            <person name="Negrao S."/>
            <person name="Al-Babili S."/>
            <person name="Gehring C."/>
            <person name="Roessner U."/>
            <person name="Jung C."/>
            <person name="Murphy K."/>
            <person name="Arold S.T."/>
            <person name="Gojobori T."/>
            <person name="van der Linden C.G."/>
            <person name="van Loo E.N."/>
            <person name="Jellen E.N."/>
            <person name="Maughan P.J."/>
            <person name="Tester M."/>
        </authorList>
    </citation>
    <scope>NUCLEOTIDE SEQUENCE [LARGE SCALE GENOMIC DNA]</scope>
    <source>
        <strain evidence="6">cv. PI 614886</strain>
    </source>
</reference>
<name>A0A803M7R2_CHEQI</name>
<dbReference type="GO" id="GO:0016491">
    <property type="term" value="F:oxidoreductase activity"/>
    <property type="evidence" value="ECO:0007669"/>
    <property type="project" value="UniProtKB-KW"/>
</dbReference>
<evidence type="ECO:0000313" key="7">
    <source>
        <dbReference type="Proteomes" id="UP000596660"/>
    </source>
</evidence>
<gene>
    <name evidence="6" type="primary">LOC110734605</name>
</gene>
<feature type="domain" description="Fe2OG dioxygenase" evidence="5">
    <location>
        <begin position="182"/>
        <end position="283"/>
    </location>
</feature>
<evidence type="ECO:0000256" key="3">
    <source>
        <dbReference type="ARBA" id="ARBA00023004"/>
    </source>
</evidence>
<organism evidence="6 7">
    <name type="scientific">Chenopodium quinoa</name>
    <name type="common">Quinoa</name>
    <dbReference type="NCBI Taxonomy" id="63459"/>
    <lineage>
        <taxon>Eukaryota</taxon>
        <taxon>Viridiplantae</taxon>
        <taxon>Streptophyta</taxon>
        <taxon>Embryophyta</taxon>
        <taxon>Tracheophyta</taxon>
        <taxon>Spermatophyta</taxon>
        <taxon>Magnoliopsida</taxon>
        <taxon>eudicotyledons</taxon>
        <taxon>Gunneridae</taxon>
        <taxon>Pentapetalae</taxon>
        <taxon>Caryophyllales</taxon>
        <taxon>Chenopodiaceae</taxon>
        <taxon>Chenopodioideae</taxon>
        <taxon>Atripliceae</taxon>
        <taxon>Chenopodium</taxon>
    </lineage>
</organism>
<dbReference type="InterPro" id="IPR005123">
    <property type="entry name" value="Oxoglu/Fe-dep_dioxygenase_dom"/>
</dbReference>
<evidence type="ECO:0000256" key="2">
    <source>
        <dbReference type="ARBA" id="ARBA00022723"/>
    </source>
</evidence>
<dbReference type="Proteomes" id="UP000596660">
    <property type="component" value="Unplaced"/>
</dbReference>
<dbReference type="PROSITE" id="PS51471">
    <property type="entry name" value="FE2OG_OXY"/>
    <property type="match status" value="1"/>
</dbReference>
<comment type="similarity">
    <text evidence="1 4">Belongs to the iron/ascorbate-dependent oxidoreductase family.</text>
</comment>
<dbReference type="PRINTS" id="PR00682">
    <property type="entry name" value="IPNSYNTHASE"/>
</dbReference>
<keyword evidence="4" id="KW-0560">Oxidoreductase</keyword>
<dbReference type="OMA" id="RCYPASD"/>
<evidence type="ECO:0000256" key="1">
    <source>
        <dbReference type="ARBA" id="ARBA00008056"/>
    </source>
</evidence>
<protein>
    <recommendedName>
        <fullName evidence="5">Fe2OG dioxygenase domain-containing protein</fullName>
    </recommendedName>
</protein>
<evidence type="ECO:0000259" key="5">
    <source>
        <dbReference type="PROSITE" id="PS51471"/>
    </source>
</evidence>
<dbReference type="Pfam" id="PF14226">
    <property type="entry name" value="DIOX_N"/>
    <property type="match status" value="1"/>
</dbReference>
<keyword evidence="2 4" id="KW-0479">Metal-binding</keyword>
<dbReference type="OrthoDB" id="406156at2759"/>
<dbReference type="Gene3D" id="2.60.120.330">
    <property type="entry name" value="B-lactam Antibiotic, Isopenicillin N Synthase, Chain"/>
    <property type="match status" value="1"/>
</dbReference>
<keyword evidence="3 4" id="KW-0408">Iron</keyword>